<keyword evidence="5" id="KW-0547">Nucleotide-binding</keyword>
<dbReference type="GO" id="GO:0005524">
    <property type="term" value="F:ATP binding"/>
    <property type="evidence" value="ECO:0007669"/>
    <property type="project" value="UniProtKB-KW"/>
</dbReference>
<dbReference type="InterPro" id="IPR041372">
    <property type="entry name" value="Cas3_C"/>
</dbReference>
<dbReference type="InterPro" id="IPR014001">
    <property type="entry name" value="Helicase_ATP-bd"/>
</dbReference>
<name>A0A286E8N1_9ACTN</name>
<evidence type="ECO:0000256" key="4">
    <source>
        <dbReference type="ARBA" id="ARBA00022723"/>
    </source>
</evidence>
<gene>
    <name evidence="11" type="ORF">SAMN06297387_12937</name>
</gene>
<evidence type="ECO:0000259" key="10">
    <source>
        <dbReference type="PROSITE" id="PS51643"/>
    </source>
</evidence>
<dbReference type="EMBL" id="OCNE01000029">
    <property type="protein sequence ID" value="SOD67239.1"/>
    <property type="molecule type" value="Genomic_DNA"/>
</dbReference>
<comment type="similarity">
    <text evidence="1">In the N-terminal section; belongs to the CRISPR-associated nuclease Cas3-HD family.</text>
</comment>
<keyword evidence="4" id="KW-0479">Metal-binding</keyword>
<dbReference type="InterPro" id="IPR027417">
    <property type="entry name" value="P-loop_NTPase"/>
</dbReference>
<accession>A0A286E8N1</accession>
<keyword evidence="6" id="KW-0378">Hydrolase</keyword>
<protein>
    <submittedName>
        <fullName evidence="11">CRISPR-associated helicase, Cas3 family</fullName>
    </submittedName>
</protein>
<dbReference type="AlphaFoldDB" id="A0A286E8N1"/>
<keyword evidence="9" id="KW-0051">Antiviral defense</keyword>
<dbReference type="InterPro" id="IPR006474">
    <property type="entry name" value="Helicase_Cas3_CRISPR-ass_core"/>
</dbReference>
<keyword evidence="7" id="KW-0347">Helicase</keyword>
<reference evidence="11 12" key="1">
    <citation type="submission" date="2017-09" db="EMBL/GenBank/DDBJ databases">
        <authorList>
            <person name="Ehlers B."/>
            <person name="Leendertz F.H."/>
        </authorList>
    </citation>
    <scope>NUCLEOTIDE SEQUENCE [LARGE SCALE GENOMIC DNA]</scope>
    <source>
        <strain evidence="11 12">CGMCC 4.7095</strain>
    </source>
</reference>
<dbReference type="InterPro" id="IPR038257">
    <property type="entry name" value="CRISPR-assoc_Cas3_HD_sf"/>
</dbReference>
<dbReference type="NCBIfam" id="TIGR01596">
    <property type="entry name" value="cas3_HD"/>
    <property type="match status" value="1"/>
</dbReference>
<evidence type="ECO:0000313" key="11">
    <source>
        <dbReference type="EMBL" id="SOD67239.1"/>
    </source>
</evidence>
<keyword evidence="12" id="KW-1185">Reference proteome</keyword>
<dbReference type="InterPro" id="IPR050547">
    <property type="entry name" value="DEAD_box_RNA_helicases"/>
</dbReference>
<dbReference type="PROSITE" id="PS51643">
    <property type="entry name" value="HD_CAS3"/>
    <property type="match status" value="1"/>
</dbReference>
<evidence type="ECO:0000256" key="8">
    <source>
        <dbReference type="ARBA" id="ARBA00022840"/>
    </source>
</evidence>
<dbReference type="InterPro" id="IPR054712">
    <property type="entry name" value="Cas3-like_dom"/>
</dbReference>
<evidence type="ECO:0000313" key="12">
    <source>
        <dbReference type="Proteomes" id="UP000219072"/>
    </source>
</evidence>
<sequence length="999" mass="108754">MVIFPCMAGSWLPSGARARPEPASRGSTVSGACFDTPVTDEQLRVATCTVLDSRLWGKEHGLDRPYPVVCHLLDTGAVYRVLWETVLGETMRARIAASLGLTVEEAHEVTAFWAALHDLGKITPPFQAQVPAAFGRLSGESFYRFSPGIEKRREFRHEMATHWALVGLLTEIGYPEHTMSRRSVAHQVAQLLGGHHGHFGGVIERKDLLLDSQCEPALGEEGWREQRRVHLREVRRVLGADAVPTAGLPAELAVVVAGLVVVSDWLASQTSSVRALLPPPDWAGAPEQLDAHFARAVLQAEDAVGRSRLGRARFDERSFDAIFPFSPNPLQRDIVEQLPTLVEERGPGLVLVTAPTGDGKTEAALFAASVLGRAADSRGLYFALPTMATADGMFPRVRKYAKTALSGERALTLLHSMAWLSPVYTDDPADEPDGLDAPTELEEVSAAKATVIESDGWLRGARRPILASLGAGTIDQALAAMLPVKHNALRLFGMSEKIFIVDEAHAYGPWMHQHLVRLLEWLGAMRTPVVLLSATLTGQAAGSLVEAYRRGAGFTEPLEFEPCYPGWLFADVRTGQVTKPRPTGTLRGRTLDVDLRTVAWDVREPHLNPTRQGGRRAVLREVLAPVPAEGGTALVCCTTVAEAQRTYRDLCGAFPELAERDGGIRLLHSRFPAHERQRISEECEAAYGKLRTDQGDSPVEARPGSILVATQVVEQSLDLDFDLVVSDLAPLAQLLQRAGRCCRHARGRSGRPTWLADEDRPPLVVLAPAGSTSASGLPGAMTAVYDPSLLIRTVALLDQLPDGRIAVPDDVQHLVDEVYAEDFTHGLDEAARSELKGMDLDRSAREMVEKSMATMVDVASPDGVNGDLGRLSKRDVGVTEDLLTTRLGADTGRVLCLYEQSPDRLTLDREGRVPLPRDWDKQPTRDSVRQLMRFVTPVPGKWAREADGLKKRPESWEKQALLRELVLLPMTSSAAGGVWSVEVGSGVLSSSHVGLELSG</sequence>
<evidence type="ECO:0000256" key="2">
    <source>
        <dbReference type="ARBA" id="ARBA00009046"/>
    </source>
</evidence>
<evidence type="ECO:0000256" key="3">
    <source>
        <dbReference type="ARBA" id="ARBA00022722"/>
    </source>
</evidence>
<dbReference type="Gene3D" id="1.10.3210.30">
    <property type="match status" value="1"/>
</dbReference>
<evidence type="ECO:0000256" key="7">
    <source>
        <dbReference type="ARBA" id="ARBA00022806"/>
    </source>
</evidence>
<evidence type="ECO:0000256" key="9">
    <source>
        <dbReference type="ARBA" id="ARBA00023118"/>
    </source>
</evidence>
<dbReference type="Pfam" id="PF18019">
    <property type="entry name" value="Cas3_HD"/>
    <property type="match status" value="1"/>
</dbReference>
<dbReference type="GO" id="GO:0051607">
    <property type="term" value="P:defense response to virus"/>
    <property type="evidence" value="ECO:0007669"/>
    <property type="project" value="UniProtKB-KW"/>
</dbReference>
<dbReference type="PANTHER" id="PTHR47963:SF9">
    <property type="entry name" value="CRISPR-ASSOCIATED ENDONUCLEASE_HELICASE CAS3"/>
    <property type="match status" value="1"/>
</dbReference>
<evidence type="ECO:0000256" key="1">
    <source>
        <dbReference type="ARBA" id="ARBA00006847"/>
    </source>
</evidence>
<dbReference type="NCBIfam" id="TIGR01587">
    <property type="entry name" value="cas3_core"/>
    <property type="match status" value="1"/>
</dbReference>
<organism evidence="11 12">
    <name type="scientific">Streptomyces zhaozhouensis</name>
    <dbReference type="NCBI Taxonomy" id="1300267"/>
    <lineage>
        <taxon>Bacteria</taxon>
        <taxon>Bacillati</taxon>
        <taxon>Actinomycetota</taxon>
        <taxon>Actinomycetes</taxon>
        <taxon>Kitasatosporales</taxon>
        <taxon>Streptomycetaceae</taxon>
        <taxon>Streptomyces</taxon>
    </lineage>
</organism>
<dbReference type="GO" id="GO:0003723">
    <property type="term" value="F:RNA binding"/>
    <property type="evidence" value="ECO:0007669"/>
    <property type="project" value="TreeGrafter"/>
</dbReference>
<dbReference type="PANTHER" id="PTHR47963">
    <property type="entry name" value="DEAD-BOX ATP-DEPENDENT RNA HELICASE 47, MITOCHONDRIAL"/>
    <property type="match status" value="1"/>
</dbReference>
<keyword evidence="8" id="KW-0067">ATP-binding</keyword>
<proteinExistence type="inferred from homology"/>
<dbReference type="GO" id="GO:0046872">
    <property type="term" value="F:metal ion binding"/>
    <property type="evidence" value="ECO:0007669"/>
    <property type="project" value="UniProtKB-KW"/>
</dbReference>
<dbReference type="Pfam" id="PF18395">
    <property type="entry name" value="Cas3_C"/>
    <property type="match status" value="1"/>
</dbReference>
<dbReference type="Proteomes" id="UP000219072">
    <property type="component" value="Unassembled WGS sequence"/>
</dbReference>
<dbReference type="CDD" id="cd09641">
    <property type="entry name" value="Cas3''_I"/>
    <property type="match status" value="1"/>
</dbReference>
<dbReference type="InterPro" id="IPR006483">
    <property type="entry name" value="CRISPR-assoc_Cas3_HD"/>
</dbReference>
<dbReference type="GO" id="GO:0003724">
    <property type="term" value="F:RNA helicase activity"/>
    <property type="evidence" value="ECO:0007669"/>
    <property type="project" value="TreeGrafter"/>
</dbReference>
<dbReference type="Gene3D" id="3.40.50.300">
    <property type="entry name" value="P-loop containing nucleotide triphosphate hydrolases"/>
    <property type="match status" value="2"/>
</dbReference>
<comment type="similarity">
    <text evidence="2">In the central section; belongs to the CRISPR-associated helicase Cas3 family.</text>
</comment>
<evidence type="ECO:0000256" key="5">
    <source>
        <dbReference type="ARBA" id="ARBA00022741"/>
    </source>
</evidence>
<dbReference type="Pfam" id="PF22590">
    <property type="entry name" value="Cas3-like_C_2"/>
    <property type="match status" value="1"/>
</dbReference>
<keyword evidence="3" id="KW-0540">Nuclease</keyword>
<dbReference type="SMART" id="SM00487">
    <property type="entry name" value="DEXDc"/>
    <property type="match status" value="1"/>
</dbReference>
<dbReference type="GO" id="GO:0004518">
    <property type="term" value="F:nuclease activity"/>
    <property type="evidence" value="ECO:0007669"/>
    <property type="project" value="UniProtKB-KW"/>
</dbReference>
<feature type="domain" description="HD Cas3-type" evidence="10">
    <location>
        <begin position="61"/>
        <end position="266"/>
    </location>
</feature>
<dbReference type="CDD" id="cd17930">
    <property type="entry name" value="DEXHc_cas3"/>
    <property type="match status" value="1"/>
</dbReference>
<dbReference type="GO" id="GO:0016787">
    <property type="term" value="F:hydrolase activity"/>
    <property type="evidence" value="ECO:0007669"/>
    <property type="project" value="UniProtKB-KW"/>
</dbReference>
<dbReference type="SUPFAM" id="SSF52540">
    <property type="entry name" value="P-loop containing nucleoside triphosphate hydrolases"/>
    <property type="match status" value="1"/>
</dbReference>
<evidence type="ECO:0000256" key="6">
    <source>
        <dbReference type="ARBA" id="ARBA00022801"/>
    </source>
</evidence>